<sequence length="339" mass="37840">MNIWGIHNDTLTNELVDDAFISLGWDEVGDLRKIPHGREGIKRVLADQEPNAKQRSIANQAGVLFRFRDEMRVGDTVIAPYKPDSTINIGVIIGGYEYVVDAPTHRHRHAVEWKKIGIPRTVFSQSALYEVGSAITVFRVRNHGREFLAALESDGASIDEVTIAVDQVAARESDDAVSDEPRASRIDRHTRDFVLETLHKNITHREFEEFTAALLRALGYEARVTQYSQDGGVDVIAHRDPLGVEPPQIKVQCKHLTGTIGSPDVQRLVGTQGPGEHSLFVTLGSYSKDARMIEQQRPGLRLLSGEDIVSLVLEHYSELPERWRNEIPLTSVLVVSDEA</sequence>
<dbReference type="EMBL" id="CP095045">
    <property type="protein sequence ID" value="UOQ57031.1"/>
    <property type="molecule type" value="Genomic_DNA"/>
</dbReference>
<evidence type="ECO:0000313" key="3">
    <source>
        <dbReference type="Proteomes" id="UP000831786"/>
    </source>
</evidence>
<evidence type="ECO:0000313" key="2">
    <source>
        <dbReference type="EMBL" id="UOQ57031.1"/>
    </source>
</evidence>
<reference evidence="2 3" key="1">
    <citation type="submission" date="2022-04" db="EMBL/GenBank/DDBJ databases">
        <title>Leucobacter sp. isolated from rhizosphere of garlic.</title>
        <authorList>
            <person name="Won M."/>
            <person name="Lee C.-M."/>
            <person name="Woen H.-Y."/>
            <person name="Kwon S.-W."/>
        </authorList>
    </citation>
    <scope>NUCLEOTIDE SEQUENCE [LARGE SCALE GENOMIC DNA]</scope>
    <source>
        <strain evidence="2 3">H21R-40</strain>
    </source>
</reference>
<dbReference type="PANTHER" id="PTHR30015">
    <property type="entry name" value="MRR RESTRICTION SYSTEM PROTEIN"/>
    <property type="match status" value="1"/>
</dbReference>
<keyword evidence="2" id="KW-0540">Nuclease</keyword>
<proteinExistence type="predicted"/>
<evidence type="ECO:0000259" key="1">
    <source>
        <dbReference type="Pfam" id="PF04471"/>
    </source>
</evidence>
<keyword evidence="3" id="KW-1185">Reference proteome</keyword>
<dbReference type="InterPro" id="IPR011856">
    <property type="entry name" value="tRNA_endonuc-like_dom_sf"/>
</dbReference>
<gene>
    <name evidence="2" type="ORF">MUN78_15415</name>
</gene>
<dbReference type="GO" id="GO:0016787">
    <property type="term" value="F:hydrolase activity"/>
    <property type="evidence" value="ECO:0007669"/>
    <property type="project" value="UniProtKB-KW"/>
</dbReference>
<dbReference type="InterPro" id="IPR011335">
    <property type="entry name" value="Restrct_endonuc-II-like"/>
</dbReference>
<keyword evidence="2" id="KW-0255">Endonuclease</keyword>
<dbReference type="Pfam" id="PF04471">
    <property type="entry name" value="Mrr_cat"/>
    <property type="match status" value="1"/>
</dbReference>
<name>A0ABY4FL98_9MICO</name>
<dbReference type="PANTHER" id="PTHR30015:SF7">
    <property type="entry name" value="TYPE IV METHYL-DIRECTED RESTRICTION ENZYME ECOKMRR"/>
    <property type="match status" value="1"/>
</dbReference>
<dbReference type="GO" id="GO:0004519">
    <property type="term" value="F:endonuclease activity"/>
    <property type="evidence" value="ECO:0007669"/>
    <property type="project" value="UniProtKB-KW"/>
</dbReference>
<dbReference type="Gene3D" id="3.40.1350.10">
    <property type="match status" value="1"/>
</dbReference>
<dbReference type="Proteomes" id="UP000831786">
    <property type="component" value="Chromosome"/>
</dbReference>
<keyword evidence="2" id="KW-0378">Hydrolase</keyword>
<organism evidence="2 3">
    <name type="scientific">Leucobacter allii</name>
    <dbReference type="NCBI Taxonomy" id="2932247"/>
    <lineage>
        <taxon>Bacteria</taxon>
        <taxon>Bacillati</taxon>
        <taxon>Actinomycetota</taxon>
        <taxon>Actinomycetes</taxon>
        <taxon>Micrococcales</taxon>
        <taxon>Microbacteriaceae</taxon>
        <taxon>Leucobacter</taxon>
    </lineage>
</organism>
<dbReference type="EC" id="3.1.21.-" evidence="2"/>
<dbReference type="InterPro" id="IPR007560">
    <property type="entry name" value="Restrct_endonuc_IV_Mrr"/>
</dbReference>
<dbReference type="RefSeq" id="WP_244727621.1">
    <property type="nucleotide sequence ID" value="NZ_CP095045.1"/>
</dbReference>
<feature type="domain" description="Restriction endonuclease type IV Mrr" evidence="1">
    <location>
        <begin position="201"/>
        <end position="311"/>
    </location>
</feature>
<dbReference type="SUPFAM" id="SSF52980">
    <property type="entry name" value="Restriction endonuclease-like"/>
    <property type="match status" value="1"/>
</dbReference>
<dbReference type="InterPro" id="IPR052906">
    <property type="entry name" value="Type_IV_Methyl-Rstrct_Enzyme"/>
</dbReference>
<accession>A0ABY4FL98</accession>
<protein>
    <submittedName>
        <fullName evidence="2">Restriction endonuclease</fullName>
        <ecNumber evidence="2">3.1.21.-</ecNumber>
    </submittedName>
</protein>